<organism evidence="1">
    <name type="scientific">Loa loa</name>
    <name type="common">Eye worm</name>
    <name type="synonym">Filaria loa</name>
    <dbReference type="NCBI Taxonomy" id="7209"/>
    <lineage>
        <taxon>Eukaryota</taxon>
        <taxon>Metazoa</taxon>
        <taxon>Ecdysozoa</taxon>
        <taxon>Nematoda</taxon>
        <taxon>Chromadorea</taxon>
        <taxon>Rhabditida</taxon>
        <taxon>Spirurina</taxon>
        <taxon>Spiruromorpha</taxon>
        <taxon>Filarioidea</taxon>
        <taxon>Onchocercidae</taxon>
        <taxon>Loa</taxon>
    </lineage>
</organism>
<dbReference type="KEGG" id="loa:LOAG_04732"/>
<reference evidence="1" key="1">
    <citation type="submission" date="2012-04" db="EMBL/GenBank/DDBJ databases">
        <title>The Genome Sequence of Loa loa.</title>
        <authorList>
            <consortium name="The Broad Institute Genome Sequencing Platform"/>
            <consortium name="Broad Institute Genome Sequencing Center for Infectious Disease"/>
            <person name="Nutman T.B."/>
            <person name="Fink D.L."/>
            <person name="Russ C."/>
            <person name="Young S."/>
            <person name="Zeng Q."/>
            <person name="Gargeya S."/>
            <person name="Alvarado L."/>
            <person name="Berlin A."/>
            <person name="Chapman S.B."/>
            <person name="Chen Z."/>
            <person name="Freedman E."/>
            <person name="Gellesch M."/>
            <person name="Goldberg J."/>
            <person name="Griggs A."/>
            <person name="Gujja S."/>
            <person name="Heilman E.R."/>
            <person name="Heiman D."/>
            <person name="Howarth C."/>
            <person name="Mehta T."/>
            <person name="Neiman D."/>
            <person name="Pearson M."/>
            <person name="Roberts A."/>
            <person name="Saif S."/>
            <person name="Shea T."/>
            <person name="Shenoy N."/>
            <person name="Sisk P."/>
            <person name="Stolte C."/>
            <person name="Sykes S."/>
            <person name="White J."/>
            <person name="Yandava C."/>
            <person name="Haas B."/>
            <person name="Henn M.R."/>
            <person name="Nusbaum C."/>
            <person name="Birren B."/>
        </authorList>
    </citation>
    <scope>NUCLEOTIDE SEQUENCE [LARGE SCALE GENOMIC DNA]</scope>
</reference>
<sequence length="108" mass="12082">MSVNEFEISDSELCPNGKRKRRELFNVSRKSLVLRTPRINIIDLDDTTQALGKEQLILNSSLSDKLSQYCLTVTRFTCIIATRTFLITTTVTLVGAFTISSDSRHIGG</sequence>
<gene>
    <name evidence="1" type="ORF">LOAG_04732</name>
</gene>
<proteinExistence type="predicted"/>
<evidence type="ECO:0000313" key="1">
    <source>
        <dbReference type="EMBL" id="EFO23753.2"/>
    </source>
</evidence>
<dbReference type="GeneID" id="9942136"/>
<accession>A0A1S0U1J5</accession>
<dbReference type="InParanoid" id="A0A1S0U1J5"/>
<protein>
    <submittedName>
        <fullName evidence="1">Uncharacterized protein</fullName>
    </submittedName>
</protein>
<dbReference type="AlphaFoldDB" id="A0A1S0U1J5"/>
<name>A0A1S0U1J5_LOALO</name>
<dbReference type="RefSeq" id="XP_020303022.1">
    <property type="nucleotide sequence ID" value="XM_020446668.1"/>
</dbReference>
<dbReference type="OrthoDB" id="6139674at2759"/>
<dbReference type="CTD" id="9942136"/>
<dbReference type="EMBL" id="JH712168">
    <property type="protein sequence ID" value="EFO23753.2"/>
    <property type="molecule type" value="Genomic_DNA"/>
</dbReference>